<keyword evidence="7" id="KW-0411">Iron-sulfur</keyword>
<dbReference type="InterPro" id="IPR017941">
    <property type="entry name" value="Rieske_2Fe-2S"/>
</dbReference>
<organism evidence="11 12">
    <name type="scientific">Latimeria chalumnae</name>
    <name type="common">Coelacanth</name>
    <dbReference type="NCBI Taxonomy" id="7897"/>
    <lineage>
        <taxon>Eukaryota</taxon>
        <taxon>Metazoa</taxon>
        <taxon>Chordata</taxon>
        <taxon>Craniata</taxon>
        <taxon>Vertebrata</taxon>
        <taxon>Euteleostomi</taxon>
        <taxon>Coelacanthiformes</taxon>
        <taxon>Coelacanthidae</taxon>
        <taxon>Latimeria</taxon>
    </lineage>
</organism>
<dbReference type="eggNOG" id="ENOG502S06W">
    <property type="taxonomic scope" value="Eukaryota"/>
</dbReference>
<sequence length="160" mass="18103">MDLQCSIQNSPKTEPEFVCVGNEEDIRTSKRITAVVNGREIVVFYYKGSFYAMDMRCYHAGGPLHLGEIEEIGGQPCIVCPWHKYRMTLSEGEGLYQAINIQNPSATPQWCSKGVKQRTHVVTVKHGYIYVALSDTSVCIDSDYYSSEKFKNLMKSSLKM</sequence>
<dbReference type="OMA" id="SAVPKWC"/>
<evidence type="ECO:0000256" key="1">
    <source>
        <dbReference type="ARBA" id="ARBA00022553"/>
    </source>
</evidence>
<keyword evidence="6" id="KW-0408">Iron</keyword>
<dbReference type="InterPro" id="IPR054716">
    <property type="entry name" value="Sol_Rieske_ferrdox_dom"/>
</dbReference>
<dbReference type="PANTHER" id="PTHR21496:SF0">
    <property type="entry name" value="RIESKE DOMAIN-CONTAINING PROTEIN"/>
    <property type="match status" value="1"/>
</dbReference>
<dbReference type="GO" id="GO:0046872">
    <property type="term" value="F:metal ion binding"/>
    <property type="evidence" value="ECO:0007669"/>
    <property type="project" value="UniProtKB-KW"/>
</dbReference>
<keyword evidence="1" id="KW-0597">Phosphoprotein</keyword>
<keyword evidence="5" id="KW-0007">Acetylation</keyword>
<dbReference type="EMBL" id="AFYH01022745">
    <property type="status" value="NOT_ANNOTATED_CDS"/>
    <property type="molecule type" value="Genomic_DNA"/>
</dbReference>
<keyword evidence="4" id="KW-0677">Repeat</keyword>
<accession>H3AGL3</accession>
<gene>
    <name evidence="11" type="primary">RFESD</name>
</gene>
<dbReference type="Gene3D" id="2.102.10.10">
    <property type="entry name" value="Rieske [2Fe-2S] iron-sulphur domain"/>
    <property type="match status" value="1"/>
</dbReference>
<dbReference type="RefSeq" id="XP_005990054.1">
    <property type="nucleotide sequence ID" value="XM_005989992.3"/>
</dbReference>
<evidence type="ECO:0000256" key="7">
    <source>
        <dbReference type="ARBA" id="ARBA00023014"/>
    </source>
</evidence>
<comment type="cofactor">
    <cofactor evidence="8">
        <name>[2Fe-2S] cluster</name>
        <dbReference type="ChEBI" id="CHEBI:190135"/>
    </cofactor>
</comment>
<evidence type="ECO:0000256" key="6">
    <source>
        <dbReference type="ARBA" id="ARBA00023004"/>
    </source>
</evidence>
<dbReference type="FunFam" id="2.102.10.10:FF:000009">
    <property type="entry name" value="Rieske Fe-S domain containing"/>
    <property type="match status" value="1"/>
</dbReference>
<dbReference type="Pfam" id="PF22543">
    <property type="entry name" value="Rieske_4"/>
    <property type="match status" value="1"/>
</dbReference>
<name>H3AGL3_LATCH</name>
<dbReference type="OrthoDB" id="426882at2759"/>
<reference evidence="11" key="3">
    <citation type="submission" date="2025-09" db="UniProtKB">
        <authorList>
            <consortium name="Ensembl"/>
        </authorList>
    </citation>
    <scope>IDENTIFICATION</scope>
</reference>
<evidence type="ECO:0000256" key="5">
    <source>
        <dbReference type="ARBA" id="ARBA00022990"/>
    </source>
</evidence>
<keyword evidence="12" id="KW-1185">Reference proteome</keyword>
<dbReference type="FunCoup" id="H3AGL3">
    <property type="interactions" value="43"/>
</dbReference>
<keyword evidence="2" id="KW-0001">2Fe-2S</keyword>
<evidence type="ECO:0000256" key="2">
    <source>
        <dbReference type="ARBA" id="ARBA00022714"/>
    </source>
</evidence>
<dbReference type="CTD" id="317671"/>
<dbReference type="GeneTree" id="ENSGT00390000018225"/>
<evidence type="ECO:0000256" key="8">
    <source>
        <dbReference type="ARBA" id="ARBA00034078"/>
    </source>
</evidence>
<dbReference type="PANTHER" id="PTHR21496">
    <property type="entry name" value="FERREDOXIN-RELATED"/>
    <property type="match status" value="1"/>
</dbReference>
<dbReference type="Bgee" id="ENSLACG00000007760">
    <property type="expression patterns" value="Expressed in muscle tissue and 5 other cell types or tissues"/>
</dbReference>
<dbReference type="CDD" id="cd03467">
    <property type="entry name" value="Rieske"/>
    <property type="match status" value="1"/>
</dbReference>
<dbReference type="GO" id="GO:0051537">
    <property type="term" value="F:2 iron, 2 sulfur cluster binding"/>
    <property type="evidence" value="ECO:0007669"/>
    <property type="project" value="UniProtKB-KW"/>
</dbReference>
<evidence type="ECO:0000256" key="4">
    <source>
        <dbReference type="ARBA" id="ARBA00022737"/>
    </source>
</evidence>
<evidence type="ECO:0000256" key="3">
    <source>
        <dbReference type="ARBA" id="ARBA00022723"/>
    </source>
</evidence>
<dbReference type="AlphaFoldDB" id="H3AGL3"/>
<evidence type="ECO:0000313" key="11">
    <source>
        <dbReference type="Ensembl" id="ENSLACP00000008784.1"/>
    </source>
</evidence>
<dbReference type="Proteomes" id="UP000008672">
    <property type="component" value="Unassembled WGS sequence"/>
</dbReference>
<keyword evidence="3" id="KW-0479">Metal-binding</keyword>
<dbReference type="GeneID" id="102353952"/>
<dbReference type="InterPro" id="IPR036922">
    <property type="entry name" value="Rieske_2Fe-2S_sf"/>
</dbReference>
<reference evidence="12" key="1">
    <citation type="submission" date="2011-08" db="EMBL/GenBank/DDBJ databases">
        <title>The draft genome of Latimeria chalumnae.</title>
        <authorList>
            <person name="Di Palma F."/>
            <person name="Alfoldi J."/>
            <person name="Johnson J."/>
            <person name="Berlin A."/>
            <person name="Gnerre S."/>
            <person name="Jaffe D."/>
            <person name="MacCallum I."/>
            <person name="Young S."/>
            <person name="Walker B.J."/>
            <person name="Lander E."/>
            <person name="Lindblad-Toh K."/>
        </authorList>
    </citation>
    <scope>NUCLEOTIDE SEQUENCE [LARGE SCALE GENOMIC DNA]</scope>
    <source>
        <strain evidence="12">Wild caught</strain>
    </source>
</reference>
<reference evidence="11" key="2">
    <citation type="submission" date="2025-08" db="UniProtKB">
        <authorList>
            <consortium name="Ensembl"/>
        </authorList>
    </citation>
    <scope>IDENTIFICATION</scope>
</reference>
<proteinExistence type="predicted"/>
<feature type="domain" description="Rieske" evidence="10">
    <location>
        <begin position="18"/>
        <end position="86"/>
    </location>
</feature>
<evidence type="ECO:0000259" key="10">
    <source>
        <dbReference type="PROSITE" id="PS51296"/>
    </source>
</evidence>
<dbReference type="SUPFAM" id="SSF50022">
    <property type="entry name" value="ISP domain"/>
    <property type="match status" value="1"/>
</dbReference>
<protein>
    <recommendedName>
        <fullName evidence="9 10">Rieske domain-containing protein</fullName>
    </recommendedName>
</protein>
<dbReference type="Ensembl" id="ENSLACT00000008853.1">
    <property type="protein sequence ID" value="ENSLACP00000008784.1"/>
    <property type="gene ID" value="ENSLACG00000007760.1"/>
</dbReference>
<dbReference type="PROSITE" id="PS51296">
    <property type="entry name" value="RIESKE"/>
    <property type="match status" value="1"/>
</dbReference>
<evidence type="ECO:0000313" key="12">
    <source>
        <dbReference type="Proteomes" id="UP000008672"/>
    </source>
</evidence>
<dbReference type="KEGG" id="lcm:102353952"/>
<dbReference type="HOGENOM" id="CLU_113767_2_0_1"/>
<evidence type="ECO:0000256" key="9">
    <source>
        <dbReference type="ARBA" id="ARBA00071952"/>
    </source>
</evidence>
<dbReference type="InParanoid" id="H3AGL3"/>